<proteinExistence type="inferred from homology"/>
<dbReference type="AlphaFoldDB" id="A0A0R2JXV9"/>
<dbReference type="PANTHER" id="PTHR21716">
    <property type="entry name" value="TRANSMEMBRANE PROTEIN"/>
    <property type="match status" value="1"/>
</dbReference>
<dbReference type="PATRIC" id="fig|319653.3.peg.577"/>
<dbReference type="GO" id="GO:0005886">
    <property type="term" value="C:plasma membrane"/>
    <property type="evidence" value="ECO:0007669"/>
    <property type="project" value="UniProtKB-SubCell"/>
</dbReference>
<evidence type="ECO:0000256" key="1">
    <source>
        <dbReference type="ARBA" id="ARBA00004651"/>
    </source>
</evidence>
<accession>A0A0R2JXV9</accession>
<evidence type="ECO:0000256" key="3">
    <source>
        <dbReference type="ARBA" id="ARBA00022448"/>
    </source>
</evidence>
<feature type="transmembrane region" description="Helical" evidence="8">
    <location>
        <begin position="283"/>
        <end position="308"/>
    </location>
</feature>
<name>A0A0R2JXV9_9LACO</name>
<keyword evidence="4" id="KW-1003">Cell membrane</keyword>
<dbReference type="Proteomes" id="UP000051749">
    <property type="component" value="Unassembled WGS sequence"/>
</dbReference>
<keyword evidence="12" id="KW-1185">Reference proteome</keyword>
<evidence type="ECO:0000313" key="9">
    <source>
        <dbReference type="EMBL" id="KRN82066.1"/>
    </source>
</evidence>
<dbReference type="EMBL" id="FOGK01000015">
    <property type="protein sequence ID" value="SER75446.1"/>
    <property type="molecule type" value="Genomic_DNA"/>
</dbReference>
<dbReference type="STRING" id="319653.SAMN04487973_11537"/>
<feature type="transmembrane region" description="Helical" evidence="8">
    <location>
        <begin position="320"/>
        <end position="338"/>
    </location>
</feature>
<evidence type="ECO:0000256" key="2">
    <source>
        <dbReference type="ARBA" id="ARBA00009773"/>
    </source>
</evidence>
<dbReference type="Proteomes" id="UP000182818">
    <property type="component" value="Unassembled WGS sequence"/>
</dbReference>
<keyword evidence="6 8" id="KW-1133">Transmembrane helix</keyword>
<feature type="transmembrane region" description="Helical" evidence="8">
    <location>
        <begin position="51"/>
        <end position="73"/>
    </location>
</feature>
<feature type="transmembrane region" description="Helical" evidence="8">
    <location>
        <begin position="344"/>
        <end position="363"/>
    </location>
</feature>
<feature type="transmembrane region" description="Helical" evidence="8">
    <location>
        <begin position="21"/>
        <end position="45"/>
    </location>
</feature>
<feature type="transmembrane region" description="Helical" evidence="8">
    <location>
        <begin position="240"/>
        <end position="263"/>
    </location>
</feature>
<evidence type="ECO:0000256" key="5">
    <source>
        <dbReference type="ARBA" id="ARBA00022692"/>
    </source>
</evidence>
<dbReference type="InterPro" id="IPR002549">
    <property type="entry name" value="AI-2E-like"/>
</dbReference>
<evidence type="ECO:0000313" key="11">
    <source>
        <dbReference type="Proteomes" id="UP000051749"/>
    </source>
</evidence>
<feature type="transmembrane region" description="Helical" evidence="8">
    <location>
        <begin position="85"/>
        <end position="110"/>
    </location>
</feature>
<gene>
    <name evidence="9" type="ORF">IV87_GL000566</name>
    <name evidence="10" type="ORF">SAMN04487973_11537</name>
</gene>
<evidence type="ECO:0000256" key="4">
    <source>
        <dbReference type="ARBA" id="ARBA00022475"/>
    </source>
</evidence>
<keyword evidence="5 8" id="KW-0812">Transmembrane</keyword>
<evidence type="ECO:0000313" key="12">
    <source>
        <dbReference type="Proteomes" id="UP000182818"/>
    </source>
</evidence>
<sequence length="381" mass="43019">MKTTKESWRTWFTKLVLNNRIVVNLMIILLLLLIILVFSKVTWFFQPISDFVDIVGLPIVLAGVLYYLFNPLVDWLQKKFHVSRVWTITGLFIVVILLLVLGVVALIPVIRNQATDFLKNWPDYWNHLINQLEVWLNDPRLGQFQKEFDQLSKSTTSSFSKWASSIANHTFTSVGGLISSVTKIVVGLITMPFILFYLLKDGHRLPKYLAHFLPVQKRTGFTQILTEINGKLSGYIRGQLIVAFCVAIMFFVGYVIIGLKFALTLGIAAGFLNLIPYLGSFLAMIPSIVLAAFISPWMLVKVLIVFAIEQTIEGRLISPLILGTNLSIHPVTILIVLLASGRMFGVLGVIFGIPVYAVGKVILTHLFRWYKRQNGGYEEES</sequence>
<feature type="transmembrane region" description="Helical" evidence="8">
    <location>
        <begin position="177"/>
        <end position="199"/>
    </location>
</feature>
<dbReference type="PANTHER" id="PTHR21716:SF53">
    <property type="entry name" value="PERMEASE PERM-RELATED"/>
    <property type="match status" value="1"/>
</dbReference>
<comment type="caution">
    <text evidence="9">The sequence shown here is derived from an EMBL/GenBank/DDBJ whole genome shotgun (WGS) entry which is preliminary data.</text>
</comment>
<evidence type="ECO:0000256" key="8">
    <source>
        <dbReference type="SAM" id="Phobius"/>
    </source>
</evidence>
<organism evidence="9 11">
    <name type="scientific">Pediococcus ethanolidurans</name>
    <dbReference type="NCBI Taxonomy" id="319653"/>
    <lineage>
        <taxon>Bacteria</taxon>
        <taxon>Bacillati</taxon>
        <taxon>Bacillota</taxon>
        <taxon>Bacilli</taxon>
        <taxon>Lactobacillales</taxon>
        <taxon>Lactobacillaceae</taxon>
        <taxon>Pediococcus</taxon>
    </lineage>
</organism>
<dbReference type="GO" id="GO:0055085">
    <property type="term" value="P:transmembrane transport"/>
    <property type="evidence" value="ECO:0007669"/>
    <property type="project" value="TreeGrafter"/>
</dbReference>
<evidence type="ECO:0000256" key="6">
    <source>
        <dbReference type="ARBA" id="ARBA00022989"/>
    </source>
</evidence>
<dbReference type="Pfam" id="PF01594">
    <property type="entry name" value="AI-2E_transport"/>
    <property type="match status" value="1"/>
</dbReference>
<protein>
    <submittedName>
        <fullName evidence="9 10">Permease</fullName>
    </submittedName>
</protein>
<comment type="subcellular location">
    <subcellularLocation>
        <location evidence="1">Cell membrane</location>
        <topology evidence="1">Multi-pass membrane protein</topology>
    </subcellularLocation>
</comment>
<reference evidence="9 11" key="1">
    <citation type="journal article" date="2015" name="Genome Announc.">
        <title>Expanding the biotechnology potential of lactobacilli through comparative genomics of 213 strains and associated genera.</title>
        <authorList>
            <person name="Sun Z."/>
            <person name="Harris H.M."/>
            <person name="McCann A."/>
            <person name="Guo C."/>
            <person name="Argimon S."/>
            <person name="Zhang W."/>
            <person name="Yang X."/>
            <person name="Jeffery I.B."/>
            <person name="Cooney J.C."/>
            <person name="Kagawa T.F."/>
            <person name="Liu W."/>
            <person name="Song Y."/>
            <person name="Salvetti E."/>
            <person name="Wrobel A."/>
            <person name="Rasinkangas P."/>
            <person name="Parkhill J."/>
            <person name="Rea M.C."/>
            <person name="O'Sullivan O."/>
            <person name="Ritari J."/>
            <person name="Douillard F.P."/>
            <person name="Paul Ross R."/>
            <person name="Yang R."/>
            <person name="Briner A.E."/>
            <person name="Felis G.E."/>
            <person name="de Vos W.M."/>
            <person name="Barrangou R."/>
            <person name="Klaenhammer T.R."/>
            <person name="Caufield P.W."/>
            <person name="Cui Y."/>
            <person name="Zhang H."/>
            <person name="O'Toole P.W."/>
        </authorList>
    </citation>
    <scope>NUCLEOTIDE SEQUENCE [LARGE SCALE GENOMIC DNA]</scope>
    <source>
        <strain evidence="9 11">DSM 22301</strain>
    </source>
</reference>
<keyword evidence="3" id="KW-0813">Transport</keyword>
<reference evidence="10 12" key="2">
    <citation type="submission" date="2016-10" db="EMBL/GenBank/DDBJ databases">
        <authorList>
            <person name="Varghese N."/>
            <person name="Submissions S."/>
        </authorList>
    </citation>
    <scope>NUCLEOTIDE SEQUENCE [LARGE SCALE GENOMIC DNA]</scope>
    <source>
        <strain evidence="10 12">CGMCC 1.3889</strain>
    </source>
</reference>
<keyword evidence="7 8" id="KW-0472">Membrane</keyword>
<evidence type="ECO:0000256" key="7">
    <source>
        <dbReference type="ARBA" id="ARBA00023136"/>
    </source>
</evidence>
<evidence type="ECO:0000313" key="10">
    <source>
        <dbReference type="EMBL" id="SER75446.1"/>
    </source>
</evidence>
<dbReference type="EMBL" id="JQBY01000015">
    <property type="protein sequence ID" value="KRN82066.1"/>
    <property type="molecule type" value="Genomic_DNA"/>
</dbReference>
<comment type="similarity">
    <text evidence="2">Belongs to the autoinducer-2 exporter (AI-2E) (TC 2.A.86) family.</text>
</comment>